<feature type="compositionally biased region" description="Polar residues" evidence="1">
    <location>
        <begin position="31"/>
        <end position="45"/>
    </location>
</feature>
<dbReference type="OrthoDB" id="3793407at2759"/>
<sequence length="129" mass="13440">MQPSPPGSSGGSSQTMIPPPHAFTLPAPSPARTTTLTAPSVPQVGSKSPGYSSNSYSHSTSPSTASGSLPDVQSYDSPTLIIAPGHISSASLNAQKRAYRQRRKDPSCDACRERKVKVSPSAGISRWTC</sequence>
<organism evidence="2 3">
    <name type="scientific">Plenodomus tracheiphilus IPT5</name>
    <dbReference type="NCBI Taxonomy" id="1408161"/>
    <lineage>
        <taxon>Eukaryota</taxon>
        <taxon>Fungi</taxon>
        <taxon>Dikarya</taxon>
        <taxon>Ascomycota</taxon>
        <taxon>Pezizomycotina</taxon>
        <taxon>Dothideomycetes</taxon>
        <taxon>Pleosporomycetidae</taxon>
        <taxon>Pleosporales</taxon>
        <taxon>Pleosporineae</taxon>
        <taxon>Leptosphaeriaceae</taxon>
        <taxon>Plenodomus</taxon>
    </lineage>
</organism>
<protein>
    <recommendedName>
        <fullName evidence="4">Zn(2)-C6 fungal-type domain-containing protein</fullName>
    </recommendedName>
</protein>
<evidence type="ECO:0000256" key="1">
    <source>
        <dbReference type="SAM" id="MobiDB-lite"/>
    </source>
</evidence>
<keyword evidence="3" id="KW-1185">Reference proteome</keyword>
<accession>A0A6A7APK4</accession>
<reference evidence="2" key="1">
    <citation type="submission" date="2020-01" db="EMBL/GenBank/DDBJ databases">
        <authorList>
            <consortium name="DOE Joint Genome Institute"/>
            <person name="Haridas S."/>
            <person name="Albert R."/>
            <person name="Binder M."/>
            <person name="Bloem J."/>
            <person name="Labutti K."/>
            <person name="Salamov A."/>
            <person name="Andreopoulos B."/>
            <person name="Baker S.E."/>
            <person name="Barry K."/>
            <person name="Bills G."/>
            <person name="Bluhm B.H."/>
            <person name="Cannon C."/>
            <person name="Castanera R."/>
            <person name="Culley D.E."/>
            <person name="Daum C."/>
            <person name="Ezra D."/>
            <person name="Gonzalez J.B."/>
            <person name="Henrissat B."/>
            <person name="Kuo A."/>
            <person name="Liang C."/>
            <person name="Lipzen A."/>
            <person name="Lutzoni F."/>
            <person name="Magnuson J."/>
            <person name="Mondo S."/>
            <person name="Nolan M."/>
            <person name="Ohm R."/>
            <person name="Pangilinan J."/>
            <person name="Park H.-J."/>
            <person name="Ramirez L."/>
            <person name="Alfaro M."/>
            <person name="Sun H."/>
            <person name="Tritt A."/>
            <person name="Yoshinaga Y."/>
            <person name="Zwiers L.-H."/>
            <person name="Turgeon B.G."/>
            <person name="Goodwin S.B."/>
            <person name="Spatafora J.W."/>
            <person name="Crous P.W."/>
            <person name="Grigoriev I.V."/>
        </authorList>
    </citation>
    <scope>NUCLEOTIDE SEQUENCE</scope>
    <source>
        <strain evidence="2">IPT5</strain>
    </source>
</reference>
<evidence type="ECO:0000313" key="3">
    <source>
        <dbReference type="Proteomes" id="UP000799423"/>
    </source>
</evidence>
<feature type="compositionally biased region" description="Low complexity" evidence="1">
    <location>
        <begin position="46"/>
        <end position="68"/>
    </location>
</feature>
<dbReference type="AlphaFoldDB" id="A0A6A7APK4"/>
<evidence type="ECO:0008006" key="4">
    <source>
        <dbReference type="Google" id="ProtNLM"/>
    </source>
</evidence>
<proteinExistence type="predicted"/>
<feature type="compositionally biased region" description="Basic and acidic residues" evidence="1">
    <location>
        <begin position="104"/>
        <end position="113"/>
    </location>
</feature>
<name>A0A6A7APK4_9PLEO</name>
<dbReference type="EMBL" id="MU006351">
    <property type="protein sequence ID" value="KAF2845230.1"/>
    <property type="molecule type" value="Genomic_DNA"/>
</dbReference>
<evidence type="ECO:0000313" key="2">
    <source>
        <dbReference type="EMBL" id="KAF2845230.1"/>
    </source>
</evidence>
<feature type="region of interest" description="Disordered" evidence="1">
    <location>
        <begin position="1"/>
        <end position="115"/>
    </location>
</feature>
<dbReference type="Proteomes" id="UP000799423">
    <property type="component" value="Unassembled WGS sequence"/>
</dbReference>
<gene>
    <name evidence="2" type="ORF">T440DRAFT_408462</name>
</gene>